<keyword evidence="2" id="KW-0812">Transmembrane</keyword>
<feature type="compositionally biased region" description="Basic residues" evidence="1">
    <location>
        <begin position="74"/>
        <end position="88"/>
    </location>
</feature>
<evidence type="ECO:0000256" key="2">
    <source>
        <dbReference type="SAM" id="Phobius"/>
    </source>
</evidence>
<keyword evidence="4" id="KW-1185">Reference proteome</keyword>
<reference evidence="3" key="1">
    <citation type="journal article" date="2020" name="Fungal Divers.">
        <title>Resolving the Mortierellaceae phylogeny through synthesis of multi-gene phylogenetics and phylogenomics.</title>
        <authorList>
            <person name="Vandepol N."/>
            <person name="Liber J."/>
            <person name="Desiro A."/>
            <person name="Na H."/>
            <person name="Kennedy M."/>
            <person name="Barry K."/>
            <person name="Grigoriev I.V."/>
            <person name="Miller A.N."/>
            <person name="O'Donnell K."/>
            <person name="Stajich J.E."/>
            <person name="Bonito G."/>
        </authorList>
    </citation>
    <scope>NUCLEOTIDE SEQUENCE</scope>
    <source>
        <strain evidence="3">NVP1</strain>
    </source>
</reference>
<proteinExistence type="predicted"/>
<comment type="caution">
    <text evidence="3">The sequence shown here is derived from an EMBL/GenBank/DDBJ whole genome shotgun (WGS) entry which is preliminary data.</text>
</comment>
<evidence type="ECO:0000313" key="3">
    <source>
        <dbReference type="EMBL" id="KAF9324825.1"/>
    </source>
</evidence>
<feature type="region of interest" description="Disordered" evidence="1">
    <location>
        <begin position="305"/>
        <end position="378"/>
    </location>
</feature>
<feature type="transmembrane region" description="Helical" evidence="2">
    <location>
        <begin position="703"/>
        <end position="723"/>
    </location>
</feature>
<feature type="transmembrane region" description="Helical" evidence="2">
    <location>
        <begin position="386"/>
        <end position="406"/>
    </location>
</feature>
<accession>A0A9P5SFA3</accession>
<feature type="region of interest" description="Disordered" evidence="1">
    <location>
        <begin position="137"/>
        <end position="174"/>
    </location>
</feature>
<dbReference type="AlphaFoldDB" id="A0A9P5SFA3"/>
<feature type="region of interest" description="Disordered" evidence="1">
    <location>
        <begin position="74"/>
        <end position="111"/>
    </location>
</feature>
<name>A0A9P5SFA3_9FUNG</name>
<protein>
    <submittedName>
        <fullName evidence="3">Uncharacterized protein</fullName>
    </submittedName>
</protein>
<organism evidence="3 4">
    <name type="scientific">Podila minutissima</name>
    <dbReference type="NCBI Taxonomy" id="64525"/>
    <lineage>
        <taxon>Eukaryota</taxon>
        <taxon>Fungi</taxon>
        <taxon>Fungi incertae sedis</taxon>
        <taxon>Mucoromycota</taxon>
        <taxon>Mortierellomycotina</taxon>
        <taxon>Mortierellomycetes</taxon>
        <taxon>Mortierellales</taxon>
        <taxon>Mortierellaceae</taxon>
        <taxon>Podila</taxon>
    </lineage>
</organism>
<feature type="compositionally biased region" description="Gly residues" evidence="1">
    <location>
        <begin position="95"/>
        <end position="107"/>
    </location>
</feature>
<sequence>METSGLTILLFFILVIFLLAAFILYLFISHLTTPVSQRLALWLKAQNEADQLVETMAAQANCVLEGLHPCRRRKKMKKKRIAAARRRQQQLDSHSGGGGPGGSGGGHPDNEEVILQTVSTEDDAMDDIWRRQQQYRSDRIDGHQDGTNNKGDSAGTSSGAGSNGTGSTDKSRSSEDLASERLWEFVAGWCMVGSIFAGIALIVGSNWMVQNNPATETQWTFETEDGGSLMDSIISHIMKLALGIKDFEDQLMEHGIFVFVAGINGFVLVRQKIFVRRRQYEIKLQGGMMAMEPLGSRSNEVYDEENALEAGVSSSRRSSGDNDQEITHHDSYTQEILQTVKEENDSRNTSPRNSESKDKDKESDKDKSPDASTTDDDSPDFRTMSFLAWFNYLQIGILIIEFLQLFSFPLRELMEFYNQAEKTSAMYESAKGILNVFQAATTNEASTGSSEGLTQLTTQGLQGLHYHDGVLAFGNNTLFSFNTGASDSVTTASKVSGPSPIQEMLNAVNETGDASMAQTAPGTQEWVDKMPMLDNATAYITPWIKDANVSSQWIADNLPTWLPNITSLMLNSTHLITAETQKQLEDLKEKISHAATGAMQGMNSTAMNGTGIFGNNTHAGGTLSTSGPGHDKGPSKGMQGDGDIVMQVVNSLGLQPSINTHDWYLLRFWSCFAVVVVGWFVALTIHAWNRRCRRLRREGKPHWSAISIGWVSCFIPVVSVLYLPILSTFLSSAACQSQAIHAYAHERYAQQQEQARRAGHGSLATAGIFNSIIMTLLDPASTVSNPATTLLCTGPQVRPSLYLAASLLAYTLAYLLFMVFLTSFERAPGKGEICFRPNGVAVLKNLGLLLAVDFLLIQSPAQRRFRGLVSISIMLAMACYTIKMKPCYWNKINYWRTFSFSCVLYASLLVALLCPSPAPDKVKGERRGGKWVMAPHLQMGHAWTVGGGPKVMLVWIAAGWVILIIVFFIAERVFLRQWTKKNLVKKQPVN</sequence>
<feature type="transmembrane region" description="Helical" evidence="2">
    <location>
        <begin position="182"/>
        <end position="203"/>
    </location>
</feature>
<feature type="transmembrane region" description="Helical" evidence="2">
    <location>
        <begin position="251"/>
        <end position="269"/>
    </location>
</feature>
<feature type="compositionally biased region" description="Low complexity" evidence="1">
    <location>
        <begin position="151"/>
        <end position="168"/>
    </location>
</feature>
<evidence type="ECO:0000313" key="4">
    <source>
        <dbReference type="Proteomes" id="UP000696485"/>
    </source>
</evidence>
<feature type="transmembrane region" description="Helical" evidence="2">
    <location>
        <begin position="6"/>
        <end position="28"/>
    </location>
</feature>
<keyword evidence="2" id="KW-0472">Membrane</keyword>
<evidence type="ECO:0000256" key="1">
    <source>
        <dbReference type="SAM" id="MobiDB-lite"/>
    </source>
</evidence>
<feature type="compositionally biased region" description="Basic and acidic residues" evidence="1">
    <location>
        <begin position="354"/>
        <end position="369"/>
    </location>
</feature>
<feature type="transmembrane region" description="Helical" evidence="2">
    <location>
        <begin position="952"/>
        <end position="975"/>
    </location>
</feature>
<keyword evidence="2" id="KW-1133">Transmembrane helix</keyword>
<feature type="transmembrane region" description="Helical" evidence="2">
    <location>
        <begin position="663"/>
        <end position="682"/>
    </location>
</feature>
<feature type="transmembrane region" description="Helical" evidence="2">
    <location>
        <begin position="894"/>
        <end position="913"/>
    </location>
</feature>
<gene>
    <name evidence="3" type="ORF">BG006_000201</name>
</gene>
<feature type="transmembrane region" description="Helical" evidence="2">
    <location>
        <begin position="801"/>
        <end position="821"/>
    </location>
</feature>
<dbReference type="EMBL" id="JAAAUY010001022">
    <property type="protein sequence ID" value="KAF9324825.1"/>
    <property type="molecule type" value="Genomic_DNA"/>
</dbReference>
<dbReference type="Proteomes" id="UP000696485">
    <property type="component" value="Unassembled WGS sequence"/>
</dbReference>